<feature type="domain" description="DUF1214" evidence="3">
    <location>
        <begin position="388"/>
        <end position="495"/>
    </location>
</feature>
<dbReference type="Gene3D" id="2.60.40.1610">
    <property type="entry name" value="Domain of unknown function DUF1254"/>
    <property type="match status" value="1"/>
</dbReference>
<dbReference type="AlphaFoldDB" id="A0AAX3A363"/>
<evidence type="ECO:0000313" key="5">
    <source>
        <dbReference type="EMBL" id="BBX91774.1"/>
    </source>
</evidence>
<dbReference type="PANTHER" id="PTHR36509">
    <property type="entry name" value="BLL3101 PROTEIN"/>
    <property type="match status" value="1"/>
</dbReference>
<dbReference type="Gene3D" id="2.60.120.600">
    <property type="entry name" value="Domain of unknown function DUF1214, C-terminal domain"/>
    <property type="match status" value="1"/>
</dbReference>
<proteinExistence type="predicted"/>
<dbReference type="InterPro" id="IPR037049">
    <property type="entry name" value="DUF1214_C_sf"/>
</dbReference>
<feature type="signal peptide" evidence="2">
    <location>
        <begin position="1"/>
        <end position="28"/>
    </location>
</feature>
<dbReference type="EMBL" id="AP022579">
    <property type="protein sequence ID" value="BBX91774.1"/>
    <property type="molecule type" value="Genomic_DNA"/>
</dbReference>
<reference evidence="5 7" key="1">
    <citation type="journal article" date="2019" name="Emerg. Microbes Infect.">
        <title>Comprehensive subspecies identification of 175 nontuberculous mycobacteria species based on 7547 genomic profiles.</title>
        <authorList>
            <person name="Matsumoto Y."/>
            <person name="Kinjo T."/>
            <person name="Motooka D."/>
            <person name="Nabeya D."/>
            <person name="Jung N."/>
            <person name="Uechi K."/>
            <person name="Horii T."/>
            <person name="Iida T."/>
            <person name="Fujita J."/>
            <person name="Nakamura S."/>
        </authorList>
    </citation>
    <scope>NUCLEOTIDE SEQUENCE [LARGE SCALE GENOMIC DNA]</scope>
    <source>
        <strain evidence="5 7">JCM 15653</strain>
    </source>
</reference>
<evidence type="ECO:0000256" key="2">
    <source>
        <dbReference type="SAM" id="SignalP"/>
    </source>
</evidence>
<keyword evidence="2" id="KW-0732">Signal</keyword>
<evidence type="ECO:0000313" key="7">
    <source>
        <dbReference type="Proteomes" id="UP000466683"/>
    </source>
</evidence>
<dbReference type="Pfam" id="PF06742">
    <property type="entry name" value="DUF1214"/>
    <property type="match status" value="1"/>
</dbReference>
<feature type="chain" id="PRO_5043802577" evidence="2">
    <location>
        <begin position="29"/>
        <end position="512"/>
    </location>
</feature>
<name>A0AAX3A363_9MYCO</name>
<dbReference type="PROSITE" id="PS51257">
    <property type="entry name" value="PROKAR_LIPOPROTEIN"/>
    <property type="match status" value="1"/>
</dbReference>
<dbReference type="Proteomes" id="UP000466683">
    <property type="component" value="Chromosome"/>
</dbReference>
<dbReference type="InterPro" id="IPR006311">
    <property type="entry name" value="TAT_signal"/>
</dbReference>
<organism evidence="6 8">
    <name type="scientific">Mycolicibacterium boenickei</name>
    <dbReference type="NCBI Taxonomy" id="146017"/>
    <lineage>
        <taxon>Bacteria</taxon>
        <taxon>Bacillati</taxon>
        <taxon>Actinomycetota</taxon>
        <taxon>Actinomycetes</taxon>
        <taxon>Mycobacteriales</taxon>
        <taxon>Mycobacteriaceae</taxon>
        <taxon>Mycolicibacterium</taxon>
    </lineage>
</organism>
<feature type="domain" description="DUF1254" evidence="4">
    <location>
        <begin position="119"/>
        <end position="248"/>
    </location>
</feature>
<evidence type="ECO:0000313" key="6">
    <source>
        <dbReference type="EMBL" id="UNC01843.1"/>
    </source>
</evidence>
<protein>
    <submittedName>
        <fullName evidence="6">DUF1254 domain-containing protein</fullName>
    </submittedName>
</protein>
<reference evidence="6 8" key="3">
    <citation type="journal article" date="2022" name="BMC Genomics">
        <title>Comparative genome analysis of mycobacteria focusing on tRNA and non-coding RNA.</title>
        <authorList>
            <person name="Behra P.R.K."/>
            <person name="Pettersson B.M.F."/>
            <person name="Ramesh M."/>
            <person name="Das S."/>
            <person name="Dasgupta S."/>
            <person name="Kirsebom L.A."/>
        </authorList>
    </citation>
    <scope>NUCLEOTIDE SEQUENCE [LARGE SCALE GENOMIC DNA]</scope>
    <source>
        <strain evidence="6 8">DSM 44677</strain>
    </source>
</reference>
<dbReference type="Pfam" id="PF06863">
    <property type="entry name" value="DUF1254"/>
    <property type="match status" value="1"/>
</dbReference>
<dbReference type="SUPFAM" id="SSF160935">
    <property type="entry name" value="VPA0735-like"/>
    <property type="match status" value="1"/>
</dbReference>
<sequence length="512" mass="55628">MDMPLTRRGALRTAGLAAAAAGVATAMAACSTEKASNGSETQEPDGKPSAAPNSPPGAADITQPASGVGMFPGYVQTIAQFAYVWGWPMVNMLNRRAKITQAPHPGLLNGVLPAAPQGRLAMLSNYIDPAETFVTCPNQDVVYGLAYFSLDDQPVIAQVPDFGDRFWVYALYDARTDQFGELGKPYGTKPGFYLLAGPDWKGEKPDGVEAVIRSSTSLANAIPRVFMDDTPEDHTAIQAVINQIDIYPLSDFDGKMKSTEWAKLGAIPGPPADGGAGETKWVVPEKFFDEFGSILDEVSPLPGEEALYAQFRALLDSADQKPNIKKVLVESAVSTEREVIGPFFQWAHNGRPAGNGWNRSTNNAQFGIDYFDRTGTARSNMFDNRPNETQYFYTDNDATGAPLHGDKVYRVTFPAGQEPPVKGFWSLTLYNDKHLFHPNDLKRYSLGTKNKNLKRNPDGSLTLYAGAKSPGPDTESNWLPAPAGPFSLYIRAYWGESGITEGTWKPPAVEVV</sequence>
<dbReference type="InterPro" id="IPR010621">
    <property type="entry name" value="DUF1214"/>
</dbReference>
<dbReference type="PROSITE" id="PS51318">
    <property type="entry name" value="TAT"/>
    <property type="match status" value="1"/>
</dbReference>
<dbReference type="PANTHER" id="PTHR36509:SF2">
    <property type="entry name" value="BLL3101 PROTEIN"/>
    <property type="match status" value="1"/>
</dbReference>
<feature type="region of interest" description="Disordered" evidence="1">
    <location>
        <begin position="33"/>
        <end position="62"/>
    </location>
</feature>
<dbReference type="Proteomes" id="UP001162885">
    <property type="component" value="Chromosome"/>
</dbReference>
<dbReference type="InterPro" id="IPR010679">
    <property type="entry name" value="DUF1254"/>
</dbReference>
<keyword evidence="7" id="KW-1185">Reference proteome</keyword>
<accession>A0AAX3A363</accession>
<evidence type="ECO:0000259" key="3">
    <source>
        <dbReference type="Pfam" id="PF06742"/>
    </source>
</evidence>
<dbReference type="InterPro" id="IPR037050">
    <property type="entry name" value="DUF1254_sf"/>
</dbReference>
<evidence type="ECO:0000256" key="1">
    <source>
        <dbReference type="SAM" id="MobiDB-lite"/>
    </source>
</evidence>
<dbReference type="EMBL" id="CP060016">
    <property type="protein sequence ID" value="UNC01843.1"/>
    <property type="molecule type" value="Genomic_DNA"/>
</dbReference>
<feature type="compositionally biased region" description="Low complexity" evidence="1">
    <location>
        <begin position="48"/>
        <end position="59"/>
    </location>
</feature>
<evidence type="ECO:0000259" key="4">
    <source>
        <dbReference type="Pfam" id="PF06863"/>
    </source>
</evidence>
<evidence type="ECO:0000313" key="8">
    <source>
        <dbReference type="Proteomes" id="UP001162885"/>
    </source>
</evidence>
<reference evidence="5" key="2">
    <citation type="submission" date="2020-02" db="EMBL/GenBank/DDBJ databases">
        <authorList>
            <person name="Matsumoto Y."/>
            <person name="Kinjo T."/>
            <person name="Motooka D."/>
            <person name="Nabeya D."/>
            <person name="Jung N."/>
            <person name="Uechi K."/>
            <person name="Horii T."/>
            <person name="Iida T."/>
            <person name="Fujita J."/>
            <person name="Nakamura S."/>
        </authorList>
    </citation>
    <scope>NUCLEOTIDE SEQUENCE</scope>
    <source>
        <strain evidence="5">JCM 15653</strain>
    </source>
</reference>
<gene>
    <name evidence="6" type="ORF">H5U98_10970</name>
    <name evidence="5" type="ORF">MBOE_34230</name>
</gene>